<organism evidence="5">
    <name type="scientific">marine sediment metagenome</name>
    <dbReference type="NCBI Taxonomy" id="412755"/>
    <lineage>
        <taxon>unclassified sequences</taxon>
        <taxon>metagenomes</taxon>
        <taxon>ecological metagenomes</taxon>
    </lineage>
</organism>
<dbReference type="InterPro" id="IPR036388">
    <property type="entry name" value="WH-like_DNA-bd_sf"/>
</dbReference>
<dbReference type="NCBIfam" id="NF033788">
    <property type="entry name" value="HTH_metalloreg"/>
    <property type="match status" value="1"/>
</dbReference>
<keyword evidence="2" id="KW-0238">DNA-binding</keyword>
<comment type="caution">
    <text evidence="5">The sequence shown here is derived from an EMBL/GenBank/DDBJ whole genome shotgun (WGS) entry which is preliminary data.</text>
</comment>
<dbReference type="InterPro" id="IPR051081">
    <property type="entry name" value="HTH_MetalResp_TranReg"/>
</dbReference>
<dbReference type="PANTHER" id="PTHR33154:SF18">
    <property type="entry name" value="ARSENICAL RESISTANCE OPERON REPRESSOR"/>
    <property type="match status" value="1"/>
</dbReference>
<evidence type="ECO:0000256" key="3">
    <source>
        <dbReference type="ARBA" id="ARBA00023163"/>
    </source>
</evidence>
<dbReference type="Gene3D" id="1.10.10.10">
    <property type="entry name" value="Winged helix-like DNA-binding domain superfamily/Winged helix DNA-binding domain"/>
    <property type="match status" value="1"/>
</dbReference>
<keyword evidence="3" id="KW-0804">Transcription</keyword>
<proteinExistence type="predicted"/>
<dbReference type="EMBL" id="LAZR01000205">
    <property type="protein sequence ID" value="KKN82140.1"/>
    <property type="molecule type" value="Genomic_DNA"/>
</dbReference>
<evidence type="ECO:0000259" key="4">
    <source>
        <dbReference type="PROSITE" id="PS50987"/>
    </source>
</evidence>
<dbReference type="InterPro" id="IPR001845">
    <property type="entry name" value="HTH_ArsR_DNA-bd_dom"/>
</dbReference>
<protein>
    <recommendedName>
        <fullName evidence="4">HTH arsR-type domain-containing protein</fullName>
    </recommendedName>
</protein>
<name>A0A0F9TLW6_9ZZZZ</name>
<dbReference type="AlphaFoldDB" id="A0A0F9TLW6"/>
<reference evidence="5" key="1">
    <citation type="journal article" date="2015" name="Nature">
        <title>Complex archaea that bridge the gap between prokaryotes and eukaryotes.</title>
        <authorList>
            <person name="Spang A."/>
            <person name="Saw J.H."/>
            <person name="Jorgensen S.L."/>
            <person name="Zaremba-Niedzwiedzka K."/>
            <person name="Martijn J."/>
            <person name="Lind A.E."/>
            <person name="van Eijk R."/>
            <person name="Schleper C."/>
            <person name="Guy L."/>
            <person name="Ettema T.J."/>
        </authorList>
    </citation>
    <scope>NUCLEOTIDE SEQUENCE</scope>
</reference>
<dbReference type="InterPro" id="IPR036390">
    <property type="entry name" value="WH_DNA-bd_sf"/>
</dbReference>
<dbReference type="CDD" id="cd00090">
    <property type="entry name" value="HTH_ARSR"/>
    <property type="match status" value="1"/>
</dbReference>
<dbReference type="SMART" id="SM00418">
    <property type="entry name" value="HTH_ARSR"/>
    <property type="match status" value="1"/>
</dbReference>
<dbReference type="SUPFAM" id="SSF46785">
    <property type="entry name" value="Winged helix' DNA-binding domain"/>
    <property type="match status" value="1"/>
</dbReference>
<dbReference type="Pfam" id="PF01022">
    <property type="entry name" value="HTH_5"/>
    <property type="match status" value="1"/>
</dbReference>
<dbReference type="PANTHER" id="PTHR33154">
    <property type="entry name" value="TRANSCRIPTIONAL REGULATOR, ARSR FAMILY"/>
    <property type="match status" value="1"/>
</dbReference>
<dbReference type="GO" id="GO:0003677">
    <property type="term" value="F:DNA binding"/>
    <property type="evidence" value="ECO:0007669"/>
    <property type="project" value="UniProtKB-KW"/>
</dbReference>
<evidence type="ECO:0000256" key="2">
    <source>
        <dbReference type="ARBA" id="ARBA00023125"/>
    </source>
</evidence>
<dbReference type="InterPro" id="IPR011991">
    <property type="entry name" value="ArsR-like_HTH"/>
</dbReference>
<accession>A0A0F9TLW6</accession>
<feature type="domain" description="HTH arsR-type" evidence="4">
    <location>
        <begin position="1"/>
        <end position="89"/>
    </location>
</feature>
<dbReference type="GO" id="GO:0003700">
    <property type="term" value="F:DNA-binding transcription factor activity"/>
    <property type="evidence" value="ECO:0007669"/>
    <property type="project" value="InterPro"/>
</dbReference>
<keyword evidence="1" id="KW-0805">Transcription regulation</keyword>
<sequence length="120" mass="13424">MREYLSITKALSDESRVRIVLFLSAGELCVCQIIELLALAPSTVSKHMAILHQARLVETRKQGRWVYYRLPDAAGPLAGGAIRWARESLAKDKQVRIDAKAAKAVRKADKEELCARYGRS</sequence>
<evidence type="ECO:0000256" key="1">
    <source>
        <dbReference type="ARBA" id="ARBA00023015"/>
    </source>
</evidence>
<dbReference type="PROSITE" id="PS50987">
    <property type="entry name" value="HTH_ARSR_2"/>
    <property type="match status" value="1"/>
</dbReference>
<evidence type="ECO:0000313" key="5">
    <source>
        <dbReference type="EMBL" id="KKN82140.1"/>
    </source>
</evidence>
<dbReference type="PRINTS" id="PR00778">
    <property type="entry name" value="HTHARSR"/>
</dbReference>
<gene>
    <name evidence="5" type="ORF">LCGC14_0312520</name>
</gene>